<evidence type="ECO:0000256" key="9">
    <source>
        <dbReference type="HAMAP-Rule" id="MF_00148"/>
    </source>
</evidence>
<proteinExistence type="inferred from homology"/>
<organism evidence="13 14">
    <name type="scientific">Mogibacterium diversum</name>
    <dbReference type="NCBI Taxonomy" id="114527"/>
    <lineage>
        <taxon>Bacteria</taxon>
        <taxon>Bacillati</taxon>
        <taxon>Bacillota</taxon>
        <taxon>Clostridia</taxon>
        <taxon>Peptostreptococcales</taxon>
        <taxon>Anaerovoracaceae</taxon>
        <taxon>Mogibacterium</taxon>
    </lineage>
</organism>
<dbReference type="OrthoDB" id="9804372at2"/>
<dbReference type="InterPro" id="IPR036895">
    <property type="entry name" value="Uracil-DNA_glycosylase-like_sf"/>
</dbReference>
<feature type="active site" description="Proton acceptor" evidence="9 10">
    <location>
        <position position="68"/>
    </location>
</feature>
<feature type="domain" description="Uracil-DNA glycosylase-like" evidence="12">
    <location>
        <begin position="53"/>
        <end position="215"/>
    </location>
</feature>
<dbReference type="SMART" id="SM00986">
    <property type="entry name" value="UDG"/>
    <property type="match status" value="1"/>
</dbReference>
<comment type="catalytic activity">
    <reaction evidence="1 9 11">
        <text>Hydrolyzes single-stranded DNA or mismatched double-stranded DNA and polynucleotides, releasing free uracil.</text>
        <dbReference type="EC" id="3.2.2.27"/>
    </reaction>
</comment>
<dbReference type="NCBIfam" id="NF003589">
    <property type="entry name" value="PRK05254.1-2"/>
    <property type="match status" value="1"/>
</dbReference>
<dbReference type="PANTHER" id="PTHR11264:SF0">
    <property type="entry name" value="URACIL-DNA GLYCOSYLASE"/>
    <property type="match status" value="1"/>
</dbReference>
<dbReference type="PANTHER" id="PTHR11264">
    <property type="entry name" value="URACIL-DNA GLYCOSYLASE"/>
    <property type="match status" value="1"/>
</dbReference>
<dbReference type="NCBIfam" id="NF003588">
    <property type="entry name" value="PRK05254.1-1"/>
    <property type="match status" value="1"/>
</dbReference>
<comment type="subcellular location">
    <subcellularLocation>
        <location evidence="9">Cytoplasm</location>
    </subcellularLocation>
</comment>
<evidence type="ECO:0000313" key="14">
    <source>
        <dbReference type="Proteomes" id="UP000237883"/>
    </source>
</evidence>
<keyword evidence="14" id="KW-1185">Reference proteome</keyword>
<reference evidence="14" key="1">
    <citation type="submission" date="2018-02" db="EMBL/GenBank/DDBJ databases">
        <authorList>
            <person name="Holder M.E."/>
            <person name="Ajami N.J."/>
            <person name="Petrosino J.F."/>
        </authorList>
    </citation>
    <scope>NUCLEOTIDE SEQUENCE [LARGE SCALE GENOMIC DNA]</scope>
    <source>
        <strain evidence="14">CCUG 47132</strain>
    </source>
</reference>
<evidence type="ECO:0000256" key="1">
    <source>
        <dbReference type="ARBA" id="ARBA00001400"/>
    </source>
</evidence>
<dbReference type="GO" id="GO:0005737">
    <property type="term" value="C:cytoplasm"/>
    <property type="evidence" value="ECO:0007669"/>
    <property type="project" value="UniProtKB-SubCell"/>
</dbReference>
<keyword evidence="6 9" id="KW-0227">DNA damage</keyword>
<evidence type="ECO:0000256" key="11">
    <source>
        <dbReference type="RuleBase" id="RU003780"/>
    </source>
</evidence>
<evidence type="ECO:0000256" key="2">
    <source>
        <dbReference type="ARBA" id="ARBA00002631"/>
    </source>
</evidence>
<protein>
    <recommendedName>
        <fullName evidence="5 9">Uracil-DNA glycosylase</fullName>
        <shortName evidence="9">UDG</shortName>
        <ecNumber evidence="4 9">3.2.2.27</ecNumber>
    </recommendedName>
</protein>
<dbReference type="Proteomes" id="UP000237883">
    <property type="component" value="Chromosome"/>
</dbReference>
<name>A0A2S0L5D9_9FIRM</name>
<evidence type="ECO:0000256" key="10">
    <source>
        <dbReference type="PROSITE-ProRule" id="PRU10072"/>
    </source>
</evidence>
<dbReference type="HAMAP" id="MF_00148">
    <property type="entry name" value="UDG"/>
    <property type="match status" value="1"/>
</dbReference>
<accession>A0A2S0L5D9</accession>
<evidence type="ECO:0000256" key="4">
    <source>
        <dbReference type="ARBA" id="ARBA00012030"/>
    </source>
</evidence>
<dbReference type="CDD" id="cd10027">
    <property type="entry name" value="UDG-F1-like"/>
    <property type="match status" value="1"/>
</dbReference>
<evidence type="ECO:0000256" key="8">
    <source>
        <dbReference type="ARBA" id="ARBA00023204"/>
    </source>
</evidence>
<dbReference type="PROSITE" id="PS00130">
    <property type="entry name" value="U_DNA_GLYCOSYLASE"/>
    <property type="match status" value="1"/>
</dbReference>
<dbReference type="RefSeq" id="WP_106057583.1">
    <property type="nucleotide sequence ID" value="NZ_CP027228.1"/>
</dbReference>
<evidence type="ECO:0000256" key="7">
    <source>
        <dbReference type="ARBA" id="ARBA00022801"/>
    </source>
</evidence>
<dbReference type="GO" id="GO:0004844">
    <property type="term" value="F:uracil DNA N-glycosylase activity"/>
    <property type="evidence" value="ECO:0007669"/>
    <property type="project" value="UniProtKB-UniRule"/>
</dbReference>
<dbReference type="NCBIfam" id="NF003592">
    <property type="entry name" value="PRK05254.1-5"/>
    <property type="match status" value="1"/>
</dbReference>
<dbReference type="KEGG" id="mdv:C5Q96_06570"/>
<dbReference type="InterPro" id="IPR005122">
    <property type="entry name" value="Uracil-DNA_glycosylase-like"/>
</dbReference>
<keyword evidence="7 9" id="KW-0378">Hydrolase</keyword>
<dbReference type="SUPFAM" id="SSF52141">
    <property type="entry name" value="Uracil-DNA glycosylase-like"/>
    <property type="match status" value="1"/>
</dbReference>
<comment type="function">
    <text evidence="2 9 11">Excises uracil residues from the DNA which can arise as a result of misincorporation of dUMP residues by DNA polymerase or due to deamination of cytosine.</text>
</comment>
<evidence type="ECO:0000313" key="13">
    <source>
        <dbReference type="EMBL" id="AVM48528.1"/>
    </source>
</evidence>
<keyword evidence="8 9" id="KW-0234">DNA repair</keyword>
<dbReference type="Pfam" id="PF03167">
    <property type="entry name" value="UDG"/>
    <property type="match status" value="1"/>
</dbReference>
<evidence type="ECO:0000256" key="3">
    <source>
        <dbReference type="ARBA" id="ARBA00008184"/>
    </source>
</evidence>
<dbReference type="NCBIfam" id="TIGR00628">
    <property type="entry name" value="ung"/>
    <property type="match status" value="1"/>
</dbReference>
<gene>
    <name evidence="9" type="primary">ung</name>
    <name evidence="13" type="ORF">C5Q96_06570</name>
</gene>
<dbReference type="NCBIfam" id="NF003591">
    <property type="entry name" value="PRK05254.1-4"/>
    <property type="match status" value="1"/>
</dbReference>
<dbReference type="InterPro" id="IPR018085">
    <property type="entry name" value="Ura-DNA_Glyclase_AS"/>
</dbReference>
<sequence>MGAKGLKIGNEWDTILAEEMEKPYYSELERFLDEEYENHTIFPPRDEIFTAFRYTPYDDVKVLLLGQDPYHEKGQAHGMAFSVKKGVKQPPSLVNIFKEINSDLGIAPPEIDNGCLIPWAQSGVLLLNTALTVREHEANSHRGKGWEQLTDAVIRKLNEREKPLVFILWGSNAKSKLQLITNKKHLVIAGVHPSPLSAYRGFFGGKYFSRANDFLERHGISAVNWDIEQ</sequence>
<dbReference type="InterPro" id="IPR002043">
    <property type="entry name" value="UDG_fam1"/>
</dbReference>
<dbReference type="Gene3D" id="3.40.470.10">
    <property type="entry name" value="Uracil-DNA glycosylase-like domain"/>
    <property type="match status" value="1"/>
</dbReference>
<evidence type="ECO:0000259" key="12">
    <source>
        <dbReference type="SMART" id="SM00986"/>
    </source>
</evidence>
<dbReference type="GO" id="GO:0097510">
    <property type="term" value="P:base-excision repair, AP site formation via deaminated base removal"/>
    <property type="evidence" value="ECO:0007669"/>
    <property type="project" value="TreeGrafter"/>
</dbReference>
<keyword evidence="9" id="KW-0963">Cytoplasm</keyword>
<dbReference type="EMBL" id="CP027228">
    <property type="protein sequence ID" value="AVM48528.1"/>
    <property type="molecule type" value="Genomic_DNA"/>
</dbReference>
<dbReference type="AlphaFoldDB" id="A0A2S0L5D9"/>
<comment type="similarity">
    <text evidence="3 9 11">Belongs to the uracil-DNA glycosylase (UDG) superfamily. UNG family.</text>
</comment>
<dbReference type="FunFam" id="3.40.470.10:FF:000001">
    <property type="entry name" value="Uracil-DNA glycosylase"/>
    <property type="match status" value="1"/>
</dbReference>
<dbReference type="EC" id="3.2.2.27" evidence="4 9"/>
<evidence type="ECO:0000256" key="6">
    <source>
        <dbReference type="ARBA" id="ARBA00022763"/>
    </source>
</evidence>
<evidence type="ECO:0000256" key="5">
    <source>
        <dbReference type="ARBA" id="ARBA00018429"/>
    </source>
</evidence>
<dbReference type="SMART" id="SM00987">
    <property type="entry name" value="UreE_C"/>
    <property type="match status" value="1"/>
</dbReference>
<dbReference type="GeneID" id="78391924"/>